<name>A0A1E3AM87_9FIRM</name>
<comment type="caution">
    <text evidence="1">The sequence shown here is derived from an EMBL/GenBank/DDBJ whole genome shotgun (WGS) entry which is preliminary data.</text>
</comment>
<dbReference type="EMBL" id="MCGI01000004">
    <property type="protein sequence ID" value="ODM09744.1"/>
    <property type="molecule type" value="Genomic_DNA"/>
</dbReference>
<dbReference type="Proteomes" id="UP000095003">
    <property type="component" value="Unassembled WGS sequence"/>
</dbReference>
<dbReference type="RefSeq" id="WP_069158202.1">
    <property type="nucleotide sequence ID" value="NZ_DBGDOY010000053.1"/>
</dbReference>
<reference evidence="1 2" key="1">
    <citation type="submission" date="2016-07" db="EMBL/GenBank/DDBJ databases">
        <title>Characterization of isolates of Eisenbergiella tayi derived from blood cultures, using whole genome sequencing.</title>
        <authorList>
            <person name="Burdz T."/>
            <person name="Wiebe D."/>
            <person name="Huynh C."/>
            <person name="Bernard K."/>
        </authorList>
    </citation>
    <scope>NUCLEOTIDE SEQUENCE [LARGE SCALE GENOMIC DNA]</scope>
    <source>
        <strain evidence="1 2">NML 120489</strain>
    </source>
</reference>
<gene>
    <name evidence="1" type="ORF">BEH84_04111</name>
</gene>
<protein>
    <recommendedName>
        <fullName evidence="3">DUF3788 family protein</fullName>
    </recommendedName>
</protein>
<dbReference type="InterPro" id="IPR024265">
    <property type="entry name" value="DUF3788"/>
</dbReference>
<proteinExistence type="predicted"/>
<evidence type="ECO:0000313" key="2">
    <source>
        <dbReference type="Proteomes" id="UP000095003"/>
    </source>
</evidence>
<evidence type="ECO:0008006" key="3">
    <source>
        <dbReference type="Google" id="ProtNLM"/>
    </source>
</evidence>
<accession>A0A1E3AM87</accession>
<evidence type="ECO:0000313" key="1">
    <source>
        <dbReference type="EMBL" id="ODM09744.1"/>
    </source>
</evidence>
<dbReference type="AlphaFoldDB" id="A0A1E3AM87"/>
<dbReference type="Pfam" id="PF12663">
    <property type="entry name" value="DUF3788"/>
    <property type="match status" value="1"/>
</dbReference>
<organism evidence="1 2">
    <name type="scientific">Eisenbergiella tayi</name>
    <dbReference type="NCBI Taxonomy" id="1432052"/>
    <lineage>
        <taxon>Bacteria</taxon>
        <taxon>Bacillati</taxon>
        <taxon>Bacillota</taxon>
        <taxon>Clostridia</taxon>
        <taxon>Lachnospirales</taxon>
        <taxon>Lachnospiraceae</taxon>
        <taxon>Eisenbergiella</taxon>
    </lineage>
</organism>
<sequence length="139" mass="16075">MAKSIYLEKAMLSDELMLAVEVSGYKQQWDEIIRYLSETYVDFSQEWKYYGKAWGWTLMLKSKSKTLCYLTPAQEHFQVSVIFNDKGRALAAAYDLPETVLQAVEASKGNPKNIPYDFDIRTNTDTDIAKRLIEIRSKT</sequence>